<organism evidence="6 7">
    <name type="scientific">Schizosaccharomyces octosporus (strain yFS286)</name>
    <name type="common">Fission yeast</name>
    <name type="synonym">Octosporomyces octosporus</name>
    <dbReference type="NCBI Taxonomy" id="483514"/>
    <lineage>
        <taxon>Eukaryota</taxon>
        <taxon>Fungi</taxon>
        <taxon>Dikarya</taxon>
        <taxon>Ascomycota</taxon>
        <taxon>Taphrinomycotina</taxon>
        <taxon>Schizosaccharomycetes</taxon>
        <taxon>Schizosaccharomycetales</taxon>
        <taxon>Schizosaccharomycetaceae</taxon>
        <taxon>Schizosaccharomyces</taxon>
    </lineage>
</organism>
<dbReference type="VEuPathDB" id="FungiDB:SOCG_00689"/>
<dbReference type="GO" id="GO:1904263">
    <property type="term" value="P:positive regulation of TORC1 signaling"/>
    <property type="evidence" value="ECO:0007669"/>
    <property type="project" value="TreeGrafter"/>
</dbReference>
<dbReference type="RefSeq" id="XP_013018563.1">
    <property type="nucleotide sequence ID" value="XM_013163109.1"/>
</dbReference>
<dbReference type="GO" id="GO:0061700">
    <property type="term" value="C:GATOR2 complex"/>
    <property type="evidence" value="ECO:0007669"/>
    <property type="project" value="EnsemblFungi"/>
</dbReference>
<dbReference type="OMA" id="GYMAYKD"/>
<feature type="domain" description="MIOS-like alpha-solenoid" evidence="5">
    <location>
        <begin position="421"/>
        <end position="661"/>
    </location>
</feature>
<feature type="domain" description="GATOR2 complex protein MIO zinc-ribbon like" evidence="4">
    <location>
        <begin position="781"/>
        <end position="906"/>
    </location>
</feature>
<evidence type="ECO:0000313" key="6">
    <source>
        <dbReference type="EMBL" id="EPX72926.1"/>
    </source>
</evidence>
<dbReference type="InterPro" id="IPR031488">
    <property type="entry name" value="Zn_ribbon_mio"/>
</dbReference>
<dbReference type="PANTHER" id="PTHR16453">
    <property type="entry name" value="WD40 DOMAIN-CONTAINING PROTEIN MIO FAMILY MEMBER"/>
    <property type="match status" value="1"/>
</dbReference>
<reference evidence="6 7" key="1">
    <citation type="journal article" date="2011" name="Science">
        <title>Comparative functional genomics of the fission yeasts.</title>
        <authorList>
            <person name="Rhind N."/>
            <person name="Chen Z."/>
            <person name="Yassour M."/>
            <person name="Thompson D.A."/>
            <person name="Haas B.J."/>
            <person name="Habib N."/>
            <person name="Wapinski I."/>
            <person name="Roy S."/>
            <person name="Lin M.F."/>
            <person name="Heiman D.I."/>
            <person name="Young S.K."/>
            <person name="Furuya K."/>
            <person name="Guo Y."/>
            <person name="Pidoux A."/>
            <person name="Chen H.M."/>
            <person name="Robbertse B."/>
            <person name="Goldberg J.M."/>
            <person name="Aoki K."/>
            <person name="Bayne E.H."/>
            <person name="Berlin A.M."/>
            <person name="Desjardins C.A."/>
            <person name="Dobbs E."/>
            <person name="Dukaj L."/>
            <person name="Fan L."/>
            <person name="FitzGerald M.G."/>
            <person name="French C."/>
            <person name="Gujja S."/>
            <person name="Hansen K."/>
            <person name="Keifenheim D."/>
            <person name="Levin J.Z."/>
            <person name="Mosher R.A."/>
            <person name="Mueller C.A."/>
            <person name="Pfiffner J."/>
            <person name="Priest M."/>
            <person name="Russ C."/>
            <person name="Smialowska A."/>
            <person name="Swoboda P."/>
            <person name="Sykes S.M."/>
            <person name="Vaughn M."/>
            <person name="Vengrova S."/>
            <person name="Yoder R."/>
            <person name="Zeng Q."/>
            <person name="Allshire R."/>
            <person name="Baulcombe D."/>
            <person name="Birren B.W."/>
            <person name="Brown W."/>
            <person name="Ekwall K."/>
            <person name="Kellis M."/>
            <person name="Leatherwood J."/>
            <person name="Levin H."/>
            <person name="Margalit H."/>
            <person name="Martienssen R."/>
            <person name="Nieduszynski C.A."/>
            <person name="Spatafora J.W."/>
            <person name="Friedman N."/>
            <person name="Dalgaard J.Z."/>
            <person name="Baumann P."/>
            <person name="Niki H."/>
            <person name="Regev A."/>
            <person name="Nusbaum C."/>
        </authorList>
    </citation>
    <scope>NUCLEOTIDE SEQUENCE [LARGE SCALE GENOMIC DNA]</scope>
    <source>
        <strain evidence="7">yFS286</strain>
    </source>
</reference>
<dbReference type="CDD" id="cd16691">
    <property type="entry name" value="mRING-H2-C3H3C2_Mio"/>
    <property type="match status" value="1"/>
</dbReference>
<dbReference type="EMBL" id="KE503207">
    <property type="protein sequence ID" value="EPX72926.1"/>
    <property type="molecule type" value="Genomic_DNA"/>
</dbReference>
<dbReference type="OrthoDB" id="341486at2759"/>
<evidence type="ECO:0000259" key="5">
    <source>
        <dbReference type="Pfam" id="PF21719"/>
    </source>
</evidence>
<accession>S9PUY0</accession>
<keyword evidence="2" id="KW-0853">WD repeat</keyword>
<gene>
    <name evidence="6" type="ORF">SOCG_00689</name>
</gene>
<dbReference type="HOGENOM" id="CLU_005843_0_0_1"/>
<comment type="similarity">
    <text evidence="1">Belongs to the WD repeat mio family.</text>
</comment>
<keyword evidence="6" id="KW-0436">Ligase</keyword>
<dbReference type="InterPro" id="IPR015943">
    <property type="entry name" value="WD40/YVTN_repeat-like_dom_sf"/>
</dbReference>
<dbReference type="GO" id="GO:0005737">
    <property type="term" value="C:cytoplasm"/>
    <property type="evidence" value="ECO:0007669"/>
    <property type="project" value="TreeGrafter"/>
</dbReference>
<dbReference type="GO" id="GO:0016874">
    <property type="term" value="F:ligase activity"/>
    <property type="evidence" value="ECO:0007669"/>
    <property type="project" value="UniProtKB-KW"/>
</dbReference>
<dbReference type="SUPFAM" id="SSF50978">
    <property type="entry name" value="WD40 repeat-like"/>
    <property type="match status" value="1"/>
</dbReference>
<dbReference type="GeneID" id="25029673"/>
<dbReference type="Pfam" id="PF21719">
    <property type="entry name" value="MIOS_a-sol"/>
    <property type="match status" value="1"/>
</dbReference>
<dbReference type="InterPro" id="IPR037593">
    <property type="entry name" value="MIOS/Sea4"/>
</dbReference>
<sequence length="907" mass="102571">MLQRSKKKNGFYFWVNEEADEIRYVSLKTTPKLRWKTHSFWKSQKGIKCLDSFPGSSEILGAGSSTGNLSLLSEKYPEFSAVVTPKYPRACKSLSFSDSGSLAASYAKSKNDLSLKIWDVRSLLHNPNQQPGLQGFPMEGIVSVCFDKNPSLLFAGSSTRSIYIVDTRKQLEAESSIETPCFNNITIDAVSGNYFAANSYDGYIAVYDRRFLVPGANPLIMELNPNPGEKNKNSYFQTRFSNEKCGQISCLSNNSISVRQLSPCRVQDDSNSDEPELESSLLLTFEKFINMKDSTTCSGFDYYNSSSSSSPQILAVVDSSPKLFSLHNEVLPTSFSAKNELISSYKEKLYPLDTPYSDVQSAEIGEDHKEDIEFSETSSYSSTNIENSLEKISIISEESSQSDDLLPPYRVLRTDISTIMLERTQQGYRFDCSKNYDIVSDFYLKDVWKWVELSHSLYSDGRYNCWNDIDLTYQGALGIWFMDTELTNIADVFDAKHSRLFEKKFLTAAETIISNFDLDILTPIPTKRPLRQLVLLACGLGYTKINLHQEIDSLIGRNEHVKAAGLALFHGKIENVVRILAMGNELEKTISTAVAGYITSQGLNQLGSDSLWKEMSRNLSTELEDPYLRAIFAYVSNSDWRDVLDEVSLSLRDRLGIALRFLPDEDLSNYLEDLCRTTVQSGDPEGLILTGLTPLGIELLQNFVNHSNDVQTAALLVSYVVPKKFTDWRADGWIDSYRELFNRWRLYRERVKFDLGRSELSRDKNGHVMQTSPKPSLYISCNYCKKSLLSLNEDYPKSDQTVASTLTKTRKLASQKQSGHTCPHCRQPFPKCSVCGLSLSDQNVPQNNVNNITSQNPKDRERKRNYGRWFSFCLRCYHGTHAAHASEWFMRHSVCPVPDCDCNCALS</sequence>
<evidence type="ECO:0000313" key="7">
    <source>
        <dbReference type="Proteomes" id="UP000016088"/>
    </source>
</evidence>
<dbReference type="Proteomes" id="UP000016088">
    <property type="component" value="Unassembled WGS sequence"/>
</dbReference>
<dbReference type="Pfam" id="PF17034">
    <property type="entry name" value="zinc_ribbon_16"/>
    <property type="match status" value="1"/>
</dbReference>
<dbReference type="InterPro" id="IPR036322">
    <property type="entry name" value="WD40_repeat_dom_sf"/>
</dbReference>
<dbReference type="AlphaFoldDB" id="S9PUY0"/>
<evidence type="ECO:0000256" key="3">
    <source>
        <dbReference type="ARBA" id="ARBA00022737"/>
    </source>
</evidence>
<protein>
    <submittedName>
        <fullName evidence="6">Ubiquitin-protein ligase E3</fullName>
    </submittedName>
</protein>
<dbReference type="eggNOG" id="KOG1008">
    <property type="taxonomic scope" value="Eukaryota"/>
</dbReference>
<proteinExistence type="inferred from homology"/>
<name>S9PUY0_SCHOY</name>
<dbReference type="PANTHER" id="PTHR16453:SF9">
    <property type="entry name" value="GATOR COMPLEX PROTEIN MIOS"/>
    <property type="match status" value="1"/>
</dbReference>
<evidence type="ECO:0000256" key="1">
    <source>
        <dbReference type="ARBA" id="ARBA00009713"/>
    </source>
</evidence>
<keyword evidence="7" id="KW-1185">Reference proteome</keyword>
<dbReference type="Gene3D" id="2.130.10.10">
    <property type="entry name" value="YVTN repeat-like/Quinoprotein amine dehydrogenase"/>
    <property type="match status" value="1"/>
</dbReference>
<evidence type="ECO:0000259" key="4">
    <source>
        <dbReference type="Pfam" id="PF17034"/>
    </source>
</evidence>
<evidence type="ECO:0000256" key="2">
    <source>
        <dbReference type="ARBA" id="ARBA00022574"/>
    </source>
</evidence>
<keyword evidence="3" id="KW-0677">Repeat</keyword>
<dbReference type="InterPro" id="IPR049092">
    <property type="entry name" value="MIOS_a-sol"/>
</dbReference>